<accession>A0A1U8BIK5</accession>
<dbReference type="InterPro" id="IPR036961">
    <property type="entry name" value="Kinesin_motor_dom_sf"/>
</dbReference>
<dbReference type="InterPro" id="IPR019821">
    <property type="entry name" value="Kinesin_motor_CS"/>
</dbReference>
<feature type="compositionally biased region" description="Polar residues" evidence="9">
    <location>
        <begin position="13"/>
        <end position="23"/>
    </location>
</feature>
<dbReference type="GO" id="GO:0000281">
    <property type="term" value="P:mitotic cytokinesis"/>
    <property type="evidence" value="ECO:0000318"/>
    <property type="project" value="GO_Central"/>
</dbReference>
<evidence type="ECO:0000256" key="7">
    <source>
        <dbReference type="PROSITE-ProRule" id="PRU00283"/>
    </source>
</evidence>
<feature type="coiled-coil region" evidence="8">
    <location>
        <begin position="1452"/>
        <end position="1507"/>
    </location>
</feature>
<reference evidence="12 13" key="1">
    <citation type="submission" date="2025-04" db="UniProtKB">
        <authorList>
            <consortium name="RefSeq"/>
        </authorList>
    </citation>
    <scope>IDENTIFICATION</scope>
</reference>
<feature type="region of interest" description="Disordered" evidence="9">
    <location>
        <begin position="81"/>
        <end position="144"/>
    </location>
</feature>
<dbReference type="SUPFAM" id="SSF52540">
    <property type="entry name" value="P-loop containing nucleoside triphosphate hydrolases"/>
    <property type="match status" value="1"/>
</dbReference>
<feature type="compositionally biased region" description="Polar residues" evidence="9">
    <location>
        <begin position="117"/>
        <end position="133"/>
    </location>
</feature>
<dbReference type="Pfam" id="PF00225">
    <property type="entry name" value="Kinesin"/>
    <property type="match status" value="1"/>
</dbReference>
<feature type="compositionally biased region" description="Polar residues" evidence="9">
    <location>
        <begin position="43"/>
        <end position="55"/>
    </location>
</feature>
<name>A0A1U8BIK5_NELNU</name>
<dbReference type="OMA" id="TMMGEIN"/>
<keyword evidence="1" id="KW-0493">Microtubule</keyword>
<evidence type="ECO:0000256" key="3">
    <source>
        <dbReference type="ARBA" id="ARBA00022840"/>
    </source>
</evidence>
<evidence type="ECO:0000256" key="8">
    <source>
        <dbReference type="SAM" id="Coils"/>
    </source>
</evidence>
<dbReference type="GeneID" id="104611251"/>
<dbReference type="InterPro" id="IPR001752">
    <property type="entry name" value="Kinesin_motor_dom"/>
</dbReference>
<feature type="binding site" evidence="7">
    <location>
        <begin position="273"/>
        <end position="280"/>
    </location>
    <ligand>
        <name>ATP</name>
        <dbReference type="ChEBI" id="CHEBI:30616"/>
    </ligand>
</feature>
<dbReference type="PANTHER" id="PTHR37739">
    <property type="entry name" value="KINESIN-LIKE PROTEIN KIN-12D"/>
    <property type="match status" value="1"/>
</dbReference>
<dbReference type="GO" id="GO:0032153">
    <property type="term" value="C:cell division site"/>
    <property type="evidence" value="ECO:0000318"/>
    <property type="project" value="GO_Central"/>
</dbReference>
<dbReference type="GO" id="GO:0005524">
    <property type="term" value="F:ATP binding"/>
    <property type="evidence" value="ECO:0007669"/>
    <property type="project" value="UniProtKB-UniRule"/>
</dbReference>
<dbReference type="RefSeq" id="XP_010276534.1">
    <property type="nucleotide sequence ID" value="XM_010278232.2"/>
</dbReference>
<feature type="compositionally biased region" description="Basic and acidic residues" evidence="9">
    <location>
        <begin position="56"/>
        <end position="69"/>
    </location>
</feature>
<evidence type="ECO:0000313" key="11">
    <source>
        <dbReference type="Proteomes" id="UP000189703"/>
    </source>
</evidence>
<dbReference type="GO" id="GO:0003777">
    <property type="term" value="F:microtubule motor activity"/>
    <property type="evidence" value="ECO:0007669"/>
    <property type="project" value="InterPro"/>
</dbReference>
<sequence length="2319" mass="264914">MSRDMSAFGIPAINSSRTTQSEGNENEFEIPVNSIPLRPPRTPLNTIPDPSQNPKETQEHDLGSRAKLDTGRLIRLPDRKTEAFDHLPPLNKGNGNINPGSNCATPRGAARGKSHSEPNSAQSTLARSVSKVSNGGAALGGSTSNRTLQYNGLKGCISSRVSRGISIVPSMPLMEVPHFELVEDPSFWMDHNVQVLIRIRPLSTSERTLQGYGRCLRQESAQTLTWLGHPETRFTFDHIACETISQEKLFKAAGLPMVENCMSGYNSCMFAYGQTGSGKTYTMMGEIYEMDNKLNEDCGITPRIFEYLFMRIRAEEERRKNENLKYSCKCSFLEIYNEQVTDLLEPSSTNLQLREDMKKGVYVENLTEYEVTTVNDVIKLLLKGATNRKMAATQMNSESSRSHSVFTCVIKSRWDKDSMTHTRFGRLNLVDLAGSERQKSSGAEGERLKEAANINKSLSTLGLVIMTLVDVAHGKHRHIPYRDSRLTFLLQDSLGGNSKTTIIANVSPSICSASETLSTLKFAQRAKLIQNNAKVNEDASGDVTTLQREIQQLKDQLNFLLRNQDLSRSLSCCFPTFEQPNLSDCDEEHKSFLRGRIPDNKDNASMPPEKRKCMEATIVGSLRREKMAEDAVRMLEAEIEHMKRLVHQRDEDAECTKMMLKFREDKIKRLELLADGLVSGDEYLMEENSALAEEIQLLQGRIDRNPELTRFALENIRLVNQLRMFQDFYEQGEREKLLNEISELRKQLLETLEGNYEPQDFPSRKNVQENDTLKELEDCRRNLRACLDINAGLTREVNELQKELQKYLSCGKAAFHSNTDSSFGDDATIKQTDYSLVEIISNKFDCEDEVAYYNQGKNEIIQKQNDHKICDLSELPDSDNQKELKDAKFLIEAMESERVHLVEELDILRQENCKYAKLLRFRNSKHMQSTLELDTHCEPLEGYHGDISILALQAKFDRMHRDLEQARVLNRQYQDDQASQLSHLCEVELVREQVEVETARTILHLQEEISTLQQELQDRVSFMTQENTRLRNIIASKEEEIRSLSDEWEKAILDLTSFLIDGCKSLEDASNQIEKISVSFPQGIICISEHVERAASILIEKERTIMQLQKSLEEAQKMGLEMSSKLSSLKGATVAITEVHRLENVEISKEVLQLRTLLNENISVIQQLESKLKEKEDEVEAMKCAGSASIEVKRSSGFLDGIQKEDNKKEYDELVKINPNRLDEQIKHPEIEDEYPEIEQIKYELGQANARLNAIKSGIRMLFNMCGFSETVGELVWSNILSVDSFATDSDLSPTDIAPKDEMQKSSPSNFDSVYLGELREHYWDSPSERDLTCVLGDRLDTYQNPIRNLFCNNVTILSLKQEVQLAINSLQEIYLQLGSLSDLDGKTNGSLLEGRCVLESPAFGKSAGELEMEEAKEGCDHTREIFRFKLHDAKLVADEKIKMTGSFLSKLEEAQATMEEADAMLNALLKANENEKHVTNKWKQANEKLMMERAILIDEVKQLKTSIHLKEGEYKFLQDQMHSDFAELASSISSLEESFLLMQRDADERFGMVYSDIFSLGKYILDCIYNSRSTQEDVWSLIMEKDISLFVMNQCYLGKYMEKLSGLNMEVDFLQQIHKECHSVLHNPGREWLITEEGMSATKGIFHMKCIGEKDKYAHPEKKLSSPGDIVDIGMSSAVVAKPKEQELSLSYDNLIAENLLLKSELARKDVLLKGLFFDLSLLQESTSNAKDTKAETEHMFASLSQVQHELSSKTSQLNYILVQHEELTARLVDCEAALSISNHELEQAKYDLDMMSNQNAELRDLIEDLHLKRNDAEVQLEEKNDVVKGLEKEILRMASSVDQMVISAIENTEDELRKVISERDCLHKEVVSLNEKFEMANALAEENEAIAIEARQVSEANKIYAEQKEEEVKILERSVEELESTINVLEKKVYEMGEEVERHRSLRDELELEVQALRQRVSTVETAKENMEYSNDENETEDQMSRHVDKNILELHEAKNRIRVLEKERADQAEELKRCRMYTSELVLHSEAQASQYQQKYKMLEAKVRELKTAPSTFSSAASTLEKIEKGSARTRGSSSPFRCIASLVQQMNLEKDQELSVAKLRIEELEALAASRQKEVCMLNTRLAATENMTHDVIRDLLGVKLDITNYANLIDQHQVQKLLEEAHRQTEQSLAKEQEILKLKKWIDDLVEERKSCIDEINQRESDILAAQVTIEQVRQREQLLTAQNEMLKTEKINLKRKIVELDEMIKKLVGSQNIQQLNEQLGKESNFRRVDNKELSKRLAHSEKFLSRVNERPNWYAKSDYRGLCNKNEE</sequence>
<dbReference type="eggNOG" id="ENOG502QR1R">
    <property type="taxonomic scope" value="Eukaryota"/>
</dbReference>
<keyword evidence="2 7" id="KW-0547">Nucleotide-binding</keyword>
<gene>
    <name evidence="12 13" type="primary">LOC104611251</name>
</gene>
<evidence type="ECO:0000256" key="5">
    <source>
        <dbReference type="ARBA" id="ARBA00023175"/>
    </source>
</evidence>
<dbReference type="PANTHER" id="PTHR37739:SF18">
    <property type="entry name" value="KINESIN-LIKE PROTEIN KIN-12C"/>
    <property type="match status" value="1"/>
</dbReference>
<feature type="coiled-coil region" evidence="8">
    <location>
        <begin position="2095"/>
        <end position="2122"/>
    </location>
</feature>
<keyword evidence="4 8" id="KW-0175">Coiled coil</keyword>
<evidence type="ECO:0000313" key="13">
    <source>
        <dbReference type="RefSeq" id="XP_010276534.1"/>
    </source>
</evidence>
<dbReference type="Proteomes" id="UP000189703">
    <property type="component" value="Unplaced"/>
</dbReference>
<evidence type="ECO:0000256" key="4">
    <source>
        <dbReference type="ARBA" id="ARBA00023054"/>
    </source>
</evidence>
<evidence type="ECO:0000259" key="10">
    <source>
        <dbReference type="PROSITE" id="PS50067"/>
    </source>
</evidence>
<evidence type="ECO:0000313" key="12">
    <source>
        <dbReference type="RefSeq" id="XP_010276533.1"/>
    </source>
</evidence>
<evidence type="ECO:0000256" key="1">
    <source>
        <dbReference type="ARBA" id="ARBA00022701"/>
    </source>
</evidence>
<dbReference type="InterPro" id="IPR027417">
    <property type="entry name" value="P-loop_NTPase"/>
</dbReference>
<dbReference type="Gene3D" id="3.40.850.10">
    <property type="entry name" value="Kinesin motor domain"/>
    <property type="match status" value="1"/>
</dbReference>
<dbReference type="CDD" id="cd01373">
    <property type="entry name" value="KISc_KLP2_like"/>
    <property type="match status" value="1"/>
</dbReference>
<feature type="coiled-coil region" evidence="8">
    <location>
        <begin position="783"/>
        <end position="810"/>
    </location>
</feature>
<dbReference type="OrthoDB" id="3176171at2759"/>
<dbReference type="STRING" id="4432.A0A1U8BIK5"/>
<dbReference type="PROSITE" id="PS50067">
    <property type="entry name" value="KINESIN_MOTOR_2"/>
    <property type="match status" value="1"/>
</dbReference>
<dbReference type="InterPro" id="IPR044986">
    <property type="entry name" value="KIF15/KIN-12"/>
</dbReference>
<proteinExistence type="inferred from homology"/>
<feature type="coiled-coil region" evidence="8">
    <location>
        <begin position="1787"/>
        <end position="1871"/>
    </location>
</feature>
<dbReference type="FunFam" id="3.40.850.10:FF:000033">
    <property type="entry name" value="Kinesin-like protein KIN-12E"/>
    <property type="match status" value="1"/>
</dbReference>
<dbReference type="RefSeq" id="XP_010276533.1">
    <property type="nucleotide sequence ID" value="XM_010278231.2"/>
</dbReference>
<dbReference type="GO" id="GO:0008017">
    <property type="term" value="F:microtubule binding"/>
    <property type="evidence" value="ECO:0007669"/>
    <property type="project" value="InterPro"/>
</dbReference>
<dbReference type="SMART" id="SM00129">
    <property type="entry name" value="KISc"/>
    <property type="match status" value="1"/>
</dbReference>
<feature type="coiled-coil region" evidence="8">
    <location>
        <begin position="2219"/>
        <end position="2253"/>
    </location>
</feature>
<evidence type="ECO:0000256" key="6">
    <source>
        <dbReference type="ARBA" id="ARBA00034488"/>
    </source>
</evidence>
<keyword evidence="3 7" id="KW-0067">ATP-binding</keyword>
<feature type="domain" description="Kinesin motor" evidence="10">
    <location>
        <begin position="192"/>
        <end position="529"/>
    </location>
</feature>
<dbReference type="GO" id="GO:0007018">
    <property type="term" value="P:microtubule-based movement"/>
    <property type="evidence" value="ECO:0007669"/>
    <property type="project" value="InterPro"/>
</dbReference>
<dbReference type="PROSITE" id="PS00411">
    <property type="entry name" value="KINESIN_MOTOR_1"/>
    <property type="match status" value="1"/>
</dbReference>
<organism evidence="11 13">
    <name type="scientific">Nelumbo nucifera</name>
    <name type="common">Sacred lotus</name>
    <dbReference type="NCBI Taxonomy" id="4432"/>
    <lineage>
        <taxon>Eukaryota</taxon>
        <taxon>Viridiplantae</taxon>
        <taxon>Streptophyta</taxon>
        <taxon>Embryophyta</taxon>
        <taxon>Tracheophyta</taxon>
        <taxon>Spermatophyta</taxon>
        <taxon>Magnoliopsida</taxon>
        <taxon>Proteales</taxon>
        <taxon>Nelumbonaceae</taxon>
        <taxon>Nelumbo</taxon>
    </lineage>
</organism>
<feature type="compositionally biased region" description="Polar residues" evidence="9">
    <location>
        <begin position="93"/>
        <end position="104"/>
    </location>
</feature>
<protein>
    <submittedName>
        <fullName evidence="12 13">Kinesin-like protein KIN-12C isoform X1</fullName>
    </submittedName>
</protein>
<dbReference type="GO" id="GO:0005874">
    <property type="term" value="C:microtubule"/>
    <property type="evidence" value="ECO:0007669"/>
    <property type="project" value="UniProtKB-KW"/>
</dbReference>
<feature type="coiled-coil region" evidence="8">
    <location>
        <begin position="1158"/>
        <end position="1185"/>
    </location>
</feature>
<dbReference type="PRINTS" id="PR00380">
    <property type="entry name" value="KINESINHEAVY"/>
</dbReference>
<feature type="coiled-coil region" evidence="8">
    <location>
        <begin position="536"/>
        <end position="563"/>
    </location>
</feature>
<feature type="coiled-coil region" evidence="8">
    <location>
        <begin position="1907"/>
        <end position="2056"/>
    </location>
</feature>
<comment type="similarity">
    <text evidence="6">Belongs to the TRAFAC class myosin-kinesin ATPase superfamily. Kinesin family. KIN-12 subfamily.</text>
</comment>
<evidence type="ECO:0000256" key="2">
    <source>
        <dbReference type="ARBA" id="ARBA00022741"/>
    </source>
</evidence>
<keyword evidence="11" id="KW-1185">Reference proteome</keyword>
<keyword evidence="5 7" id="KW-0505">Motor protein</keyword>
<evidence type="ECO:0000256" key="9">
    <source>
        <dbReference type="SAM" id="MobiDB-lite"/>
    </source>
</evidence>
<feature type="region of interest" description="Disordered" evidence="9">
    <location>
        <begin position="1"/>
        <end position="69"/>
    </location>
</feature>
<dbReference type="KEGG" id="nnu:104611251"/>